<accession>A0A0E9WSX4</accession>
<reference evidence="1" key="1">
    <citation type="submission" date="2014-11" db="EMBL/GenBank/DDBJ databases">
        <authorList>
            <person name="Amaro Gonzalez C."/>
        </authorList>
    </citation>
    <scope>NUCLEOTIDE SEQUENCE</scope>
</reference>
<proteinExistence type="predicted"/>
<reference evidence="1" key="2">
    <citation type="journal article" date="2015" name="Fish Shellfish Immunol.">
        <title>Early steps in the European eel (Anguilla anguilla)-Vibrio vulnificus interaction in the gills: Role of the RtxA13 toxin.</title>
        <authorList>
            <person name="Callol A."/>
            <person name="Pajuelo D."/>
            <person name="Ebbesson L."/>
            <person name="Teles M."/>
            <person name="MacKenzie S."/>
            <person name="Amaro C."/>
        </authorList>
    </citation>
    <scope>NUCLEOTIDE SEQUENCE</scope>
</reference>
<dbReference type="AlphaFoldDB" id="A0A0E9WSX4"/>
<name>A0A0E9WSX4_ANGAN</name>
<organism evidence="1">
    <name type="scientific">Anguilla anguilla</name>
    <name type="common">European freshwater eel</name>
    <name type="synonym">Muraena anguilla</name>
    <dbReference type="NCBI Taxonomy" id="7936"/>
    <lineage>
        <taxon>Eukaryota</taxon>
        <taxon>Metazoa</taxon>
        <taxon>Chordata</taxon>
        <taxon>Craniata</taxon>
        <taxon>Vertebrata</taxon>
        <taxon>Euteleostomi</taxon>
        <taxon>Actinopterygii</taxon>
        <taxon>Neopterygii</taxon>
        <taxon>Teleostei</taxon>
        <taxon>Anguilliformes</taxon>
        <taxon>Anguillidae</taxon>
        <taxon>Anguilla</taxon>
    </lineage>
</organism>
<evidence type="ECO:0000313" key="1">
    <source>
        <dbReference type="EMBL" id="JAH92650.1"/>
    </source>
</evidence>
<sequence>MKIFKCRMWLEFTSAWQFEQCPTGIQYIRYRYSNHLMNKIIILRQIFTNALVCT</sequence>
<protein>
    <submittedName>
        <fullName evidence="1">Uncharacterized protein</fullName>
    </submittedName>
</protein>
<dbReference type="EMBL" id="GBXM01015927">
    <property type="protein sequence ID" value="JAH92650.1"/>
    <property type="molecule type" value="Transcribed_RNA"/>
</dbReference>